<dbReference type="EMBL" id="JAYFUH010000182">
    <property type="protein sequence ID" value="MEA5668072.1"/>
    <property type="molecule type" value="Genomic_DNA"/>
</dbReference>
<accession>A0ABU5V537</accession>
<evidence type="ECO:0000313" key="1">
    <source>
        <dbReference type="EMBL" id="MEA5668072.1"/>
    </source>
</evidence>
<proteinExistence type="predicted"/>
<organism evidence="1 2">
    <name type="scientific">Stenotrophomonas capsici</name>
    <dbReference type="NCBI Taxonomy" id="3110230"/>
    <lineage>
        <taxon>Bacteria</taxon>
        <taxon>Pseudomonadati</taxon>
        <taxon>Pseudomonadota</taxon>
        <taxon>Gammaproteobacteria</taxon>
        <taxon>Lysobacterales</taxon>
        <taxon>Lysobacteraceae</taxon>
        <taxon>Stenotrophomonas</taxon>
    </lineage>
</organism>
<gene>
    <name evidence="1" type="ORF">VA603_11050</name>
</gene>
<evidence type="ECO:0000313" key="2">
    <source>
        <dbReference type="Proteomes" id="UP001301653"/>
    </source>
</evidence>
<dbReference type="Proteomes" id="UP001301653">
    <property type="component" value="Unassembled WGS sequence"/>
</dbReference>
<dbReference type="RefSeq" id="WP_323438862.1">
    <property type="nucleotide sequence ID" value="NZ_JAYFUH010000182.1"/>
</dbReference>
<protein>
    <submittedName>
        <fullName evidence="1">Uncharacterized protein</fullName>
    </submittedName>
</protein>
<reference evidence="1 2" key="1">
    <citation type="submission" date="2023-12" db="EMBL/GenBank/DDBJ databases">
        <title>Stenotrophomonas guangdongensis sp. nov., isolated from wilted pepper plants (Capsicum annuum).</title>
        <authorList>
            <person name="Qiu M."/>
            <person name="Li Y."/>
            <person name="Liu Q."/>
            <person name="Zhang X."/>
            <person name="Huang Y."/>
            <person name="Guo R."/>
            <person name="Hu M."/>
            <person name="Zhou J."/>
            <person name="Zhou X."/>
        </authorList>
    </citation>
    <scope>NUCLEOTIDE SEQUENCE [LARGE SCALE GENOMIC DNA]</scope>
    <source>
        <strain evidence="1 2">MH1</strain>
    </source>
</reference>
<feature type="non-terminal residue" evidence="1">
    <location>
        <position position="67"/>
    </location>
</feature>
<comment type="caution">
    <text evidence="1">The sequence shown here is derived from an EMBL/GenBank/DDBJ whole genome shotgun (WGS) entry which is preliminary data.</text>
</comment>
<sequence length="67" mass="7684">MGITTTACRRIRKQATSSHTLHYAYRLSAVGKEVLACCKIYMLRTDELEDWTTKHSNDLFSPTMTVM</sequence>
<name>A0ABU5V537_9GAMM</name>
<keyword evidence="2" id="KW-1185">Reference proteome</keyword>